<dbReference type="SUPFAM" id="SSF51182">
    <property type="entry name" value="RmlC-like cupins"/>
    <property type="match status" value="1"/>
</dbReference>
<dbReference type="GO" id="GO:0005829">
    <property type="term" value="C:cytosol"/>
    <property type="evidence" value="ECO:0007669"/>
    <property type="project" value="TreeGrafter"/>
</dbReference>
<dbReference type="KEGG" id="fer:FNB15_08825"/>
<dbReference type="PANTHER" id="PTHR46797">
    <property type="entry name" value="HTH-TYPE TRANSCRIPTIONAL REGULATOR"/>
    <property type="match status" value="1"/>
</dbReference>
<dbReference type="InterPro" id="IPR011051">
    <property type="entry name" value="RmlC_Cupin_sf"/>
</dbReference>
<proteinExistence type="predicted"/>
<name>A0A516H0Q4_9PROT</name>
<evidence type="ECO:0000313" key="4">
    <source>
        <dbReference type="Proteomes" id="UP000317496"/>
    </source>
</evidence>
<protein>
    <submittedName>
        <fullName evidence="3">Cupin domain-containing protein</fullName>
    </submittedName>
</protein>
<dbReference type="PROSITE" id="PS50943">
    <property type="entry name" value="HTH_CROC1"/>
    <property type="match status" value="1"/>
</dbReference>
<dbReference type="Proteomes" id="UP000317496">
    <property type="component" value="Chromosome"/>
</dbReference>
<dbReference type="GO" id="GO:0003677">
    <property type="term" value="F:DNA binding"/>
    <property type="evidence" value="ECO:0007669"/>
    <property type="project" value="UniProtKB-KW"/>
</dbReference>
<evidence type="ECO:0000259" key="2">
    <source>
        <dbReference type="PROSITE" id="PS50943"/>
    </source>
</evidence>
<dbReference type="CDD" id="cd00093">
    <property type="entry name" value="HTH_XRE"/>
    <property type="match status" value="1"/>
</dbReference>
<dbReference type="Pfam" id="PF07883">
    <property type="entry name" value="Cupin_2"/>
    <property type="match status" value="1"/>
</dbReference>
<dbReference type="SMART" id="SM00530">
    <property type="entry name" value="HTH_XRE"/>
    <property type="match status" value="1"/>
</dbReference>
<reference evidence="3 4" key="1">
    <citation type="submission" date="2019-07" db="EMBL/GenBank/DDBJ databases">
        <title>Genome sequencing for Ferrovibrio sp. K5.</title>
        <authorList>
            <person name="Park S.-J."/>
        </authorList>
    </citation>
    <scope>NUCLEOTIDE SEQUENCE [LARGE SCALE GENOMIC DNA]</scope>
    <source>
        <strain evidence="3 4">K5</strain>
    </source>
</reference>
<keyword evidence="1" id="KW-0238">DNA-binding</keyword>
<feature type="domain" description="HTH cro/C1-type" evidence="2">
    <location>
        <begin position="91"/>
        <end position="145"/>
    </location>
</feature>
<dbReference type="GO" id="GO:0003700">
    <property type="term" value="F:DNA-binding transcription factor activity"/>
    <property type="evidence" value="ECO:0007669"/>
    <property type="project" value="TreeGrafter"/>
</dbReference>
<sequence length="272" mass="29560">MDVVQRREIVGLVGPDQQPRRFDRFGSPEAVRQDGIGHRGSLLLKLFYSCQNPCNTSAMERDSLSTDVAGDTEDAALAAREALVSNLGVLIRQERQKRKLTLVQVSEKARLSPAFLSLVERGMATPSLGSLAGIAFALELPVSTFVHVSSTAGAITRASQRHQFGIEASDLRYERLSTVFPGQQMDAVIIHVPPGYGAETIAHVGEEWLYVLNGQLELVIDGEAATLGPGDTCHFRGDTPHSYSNRGKKPVAVIWVGTVPVFRSNESQGFHP</sequence>
<dbReference type="Gene3D" id="1.10.260.40">
    <property type="entry name" value="lambda repressor-like DNA-binding domains"/>
    <property type="match status" value="1"/>
</dbReference>
<dbReference type="InterPro" id="IPR014710">
    <property type="entry name" value="RmlC-like_jellyroll"/>
</dbReference>
<keyword evidence="4" id="KW-1185">Reference proteome</keyword>
<evidence type="ECO:0000256" key="1">
    <source>
        <dbReference type="ARBA" id="ARBA00023125"/>
    </source>
</evidence>
<gene>
    <name evidence="3" type="ORF">FNB15_08825</name>
</gene>
<dbReference type="OrthoDB" id="9805356at2"/>
<dbReference type="Pfam" id="PF01381">
    <property type="entry name" value="HTH_3"/>
    <property type="match status" value="1"/>
</dbReference>
<dbReference type="PANTHER" id="PTHR46797:SF25">
    <property type="entry name" value="TRANSCRIPTIONAL REGULATOR"/>
    <property type="match status" value="1"/>
</dbReference>
<organism evidence="3 4">
    <name type="scientific">Ferrovibrio terrae</name>
    <dbReference type="NCBI Taxonomy" id="2594003"/>
    <lineage>
        <taxon>Bacteria</taxon>
        <taxon>Pseudomonadati</taxon>
        <taxon>Pseudomonadota</taxon>
        <taxon>Alphaproteobacteria</taxon>
        <taxon>Rhodospirillales</taxon>
        <taxon>Rhodospirillaceae</taxon>
        <taxon>Ferrovibrio</taxon>
    </lineage>
</organism>
<accession>A0A516H0Q4</accession>
<dbReference type="EMBL" id="CP041636">
    <property type="protein sequence ID" value="QDO97361.1"/>
    <property type="molecule type" value="Genomic_DNA"/>
</dbReference>
<dbReference type="InterPro" id="IPR013096">
    <property type="entry name" value="Cupin_2"/>
</dbReference>
<dbReference type="SUPFAM" id="SSF47413">
    <property type="entry name" value="lambda repressor-like DNA-binding domains"/>
    <property type="match status" value="1"/>
</dbReference>
<dbReference type="AlphaFoldDB" id="A0A516H0Q4"/>
<dbReference type="InterPro" id="IPR010982">
    <property type="entry name" value="Lambda_DNA-bd_dom_sf"/>
</dbReference>
<evidence type="ECO:0000313" key="3">
    <source>
        <dbReference type="EMBL" id="QDO97361.1"/>
    </source>
</evidence>
<dbReference type="CDD" id="cd02209">
    <property type="entry name" value="cupin_XRE_C"/>
    <property type="match status" value="1"/>
</dbReference>
<dbReference type="InterPro" id="IPR001387">
    <property type="entry name" value="Cro/C1-type_HTH"/>
</dbReference>
<dbReference type="Gene3D" id="2.60.120.10">
    <property type="entry name" value="Jelly Rolls"/>
    <property type="match status" value="1"/>
</dbReference>
<dbReference type="InterPro" id="IPR050807">
    <property type="entry name" value="TransReg_Diox_bact_type"/>
</dbReference>